<proteinExistence type="inferred from homology"/>
<keyword evidence="11" id="KW-1133">Transmembrane helix</keyword>
<dbReference type="GO" id="GO:0006487">
    <property type="term" value="P:protein N-linked glycosylation"/>
    <property type="evidence" value="ECO:0007669"/>
    <property type="project" value="TreeGrafter"/>
</dbReference>
<dbReference type="InterPro" id="IPR026116">
    <property type="entry name" value="GT18_cat"/>
</dbReference>
<comment type="subcellular location">
    <subcellularLocation>
        <location evidence="1">Golgi apparatus membrane</location>
        <topology evidence="1">Single-pass type II membrane protein</topology>
    </subcellularLocation>
    <subcellularLocation>
        <location evidence="2">Secreted</location>
    </subcellularLocation>
</comment>
<evidence type="ECO:0000256" key="13">
    <source>
        <dbReference type="ARBA" id="ARBA00023136"/>
    </source>
</evidence>
<dbReference type="GO" id="GO:0005576">
    <property type="term" value="C:extracellular region"/>
    <property type="evidence" value="ECO:0007669"/>
    <property type="project" value="UniProtKB-SubCell"/>
</dbReference>
<dbReference type="InterPro" id="IPR027833">
    <property type="entry name" value="MGT5A-like_N"/>
</dbReference>
<evidence type="ECO:0000256" key="7">
    <source>
        <dbReference type="ARBA" id="ARBA00022676"/>
    </source>
</evidence>
<evidence type="ECO:0000256" key="2">
    <source>
        <dbReference type="ARBA" id="ARBA00004613"/>
    </source>
</evidence>
<evidence type="ECO:0000256" key="4">
    <source>
        <dbReference type="ARBA" id="ARBA00007477"/>
    </source>
</evidence>
<feature type="domain" description="Glycosyltransferase family 18 catalytic" evidence="16">
    <location>
        <begin position="195"/>
        <end position="766"/>
    </location>
</feature>
<dbReference type="UniPathway" id="UPA00378"/>
<evidence type="ECO:0000259" key="16">
    <source>
        <dbReference type="Pfam" id="PF15024"/>
    </source>
</evidence>
<evidence type="ECO:0000256" key="15">
    <source>
        <dbReference type="ARBA" id="ARBA00048243"/>
    </source>
</evidence>
<dbReference type="GO" id="GO:0000139">
    <property type="term" value="C:Golgi membrane"/>
    <property type="evidence" value="ECO:0007669"/>
    <property type="project" value="UniProtKB-SubCell"/>
</dbReference>
<dbReference type="EMBL" id="CACVKT020008352">
    <property type="protein sequence ID" value="CAC5414659.1"/>
    <property type="molecule type" value="Genomic_DNA"/>
</dbReference>
<evidence type="ECO:0000256" key="3">
    <source>
        <dbReference type="ARBA" id="ARBA00004922"/>
    </source>
</evidence>
<evidence type="ECO:0000256" key="8">
    <source>
        <dbReference type="ARBA" id="ARBA00022679"/>
    </source>
</evidence>
<dbReference type="Proteomes" id="UP000507470">
    <property type="component" value="Unassembled WGS sequence"/>
</dbReference>
<evidence type="ECO:0000313" key="19">
    <source>
        <dbReference type="Proteomes" id="UP000507470"/>
    </source>
</evidence>
<reference evidence="18 19" key="1">
    <citation type="submission" date="2020-06" db="EMBL/GenBank/DDBJ databases">
        <authorList>
            <person name="Li R."/>
            <person name="Bekaert M."/>
        </authorList>
    </citation>
    <scope>NUCLEOTIDE SEQUENCE [LARGE SCALE GENOMIC DNA]</scope>
    <source>
        <strain evidence="19">wild</strain>
    </source>
</reference>
<sequence length="782" mass="88969">MAITIWRLCGRAPNSRQLLVTACFLFLFWCLSLYRVTTINQSRESDLLKAEIIRLSENYVRALARENSDIVDGPYAGRFTAYDLKKTIAVLLESMLDRIDHLEAKVNITRLGGLLGLSSNLSQHQNNNVNPAKGIINAEEGIGSWLFGRIRHALGIDVIKGVTQECALTAEDKQLFPNCEGKVVWMRQMWKSDPCYGAYGVDGSECSFVMYLSEVEGWCPKKAWRGKVQILPEDTKLIRYANISTDIEELMKVLVDPNERQGYAWIRMRIRRMWPRFSKAMKSLQLKQDMNGRRKKKILVHLGLLSKQSGWKFAESQFKGGPLGELVQWSDLVATLFLLGHQLTITSEAEQLAGILNKLPAANSPCQSRKELPVDIIYTDIVGLRQFKKHVKGGYGKFSCLLRIVDSFGTEPAYNLRSWAKAHKILTTWGGQDLQPQQFFTMFPHSPDNSFMGFVVEQHLNDTNVVKIERRNQALVYGKNEYMWEDDDLVQGKAAYLDVIKSLVEIHGTVYIDTDAKNKTHSIPSYVNNHGLLNGEDLHTLLRQSKIFIGLGFPYEGPAPLEAIANGAVFINPKFNPPHSSKNTKFFKGKPTERKLTSQHPYAEQFLGEPYVYTIDIKNIQQVKDTVSRILHRNEFHPYMPYEYTEEGMLQRMNAYIEHQNFCQFQKQPAKWPPNSAVKFILGEKGVSCKDACWAKNLICDPSHFRDINSKESLLESGATCPQSKEITGILYPSFNTVTNECETQKEEFLFSCVGEHLELQRLCPCRNYIKGQTALCQGCEV</sequence>
<keyword evidence="19" id="KW-1185">Reference proteome</keyword>
<feature type="domain" description="MGT5A-like N-terminal" evidence="17">
    <location>
        <begin position="26"/>
        <end position="127"/>
    </location>
</feature>
<dbReference type="PANTHER" id="PTHR15075:SF2">
    <property type="entry name" value="ALPHA-1,6-MANNOSYLGLYCOPROTEIN 6-BETA-N-ACETYLGLUCOSAMINYLTRANSFERASE"/>
    <property type="match status" value="1"/>
</dbReference>
<organism evidence="18 19">
    <name type="scientific">Mytilus coruscus</name>
    <name type="common">Sea mussel</name>
    <dbReference type="NCBI Taxonomy" id="42192"/>
    <lineage>
        <taxon>Eukaryota</taxon>
        <taxon>Metazoa</taxon>
        <taxon>Spiralia</taxon>
        <taxon>Lophotrochozoa</taxon>
        <taxon>Mollusca</taxon>
        <taxon>Bivalvia</taxon>
        <taxon>Autobranchia</taxon>
        <taxon>Pteriomorphia</taxon>
        <taxon>Mytilida</taxon>
        <taxon>Mytiloidea</taxon>
        <taxon>Mytilidae</taxon>
        <taxon>Mytilinae</taxon>
        <taxon>Mytilus</taxon>
    </lineage>
</organism>
<protein>
    <recommendedName>
        <fullName evidence="5">alpha-1,6-mannosyl-glycoprotein 6-beta-N-acetylglucosaminyltransferase</fullName>
        <ecNumber evidence="5">2.4.1.155</ecNumber>
    </recommendedName>
</protein>
<evidence type="ECO:0000256" key="11">
    <source>
        <dbReference type="ARBA" id="ARBA00022989"/>
    </source>
</evidence>
<keyword evidence="13" id="KW-0472">Membrane</keyword>
<evidence type="ECO:0000313" key="18">
    <source>
        <dbReference type="EMBL" id="CAC5414659.1"/>
    </source>
</evidence>
<name>A0A6J8E1I6_MYTCO</name>
<evidence type="ECO:0000256" key="12">
    <source>
        <dbReference type="ARBA" id="ARBA00023034"/>
    </source>
</evidence>
<dbReference type="InterPro" id="IPR052105">
    <property type="entry name" value="MGAT5_Glycosyltransferase"/>
</dbReference>
<dbReference type="AlphaFoldDB" id="A0A6J8E1I6"/>
<evidence type="ECO:0000256" key="10">
    <source>
        <dbReference type="ARBA" id="ARBA00022968"/>
    </source>
</evidence>
<evidence type="ECO:0000256" key="14">
    <source>
        <dbReference type="ARBA" id="ARBA00023180"/>
    </source>
</evidence>
<gene>
    <name evidence="18" type="ORF">MCOR_47420</name>
</gene>
<keyword evidence="10" id="KW-0735">Signal-anchor</keyword>
<dbReference type="EC" id="2.4.1.155" evidence="5"/>
<keyword evidence="7 18" id="KW-0328">Glycosyltransferase</keyword>
<evidence type="ECO:0000256" key="6">
    <source>
        <dbReference type="ARBA" id="ARBA00022525"/>
    </source>
</evidence>
<keyword evidence="14" id="KW-0325">Glycoprotein</keyword>
<dbReference type="GO" id="GO:0030144">
    <property type="term" value="F:alpha-1,6-mannosylglycoprotein 6-beta-N-acetylglucosaminyltransferase activity"/>
    <property type="evidence" value="ECO:0007669"/>
    <property type="project" value="UniProtKB-EC"/>
</dbReference>
<keyword evidence="9" id="KW-0812">Transmembrane</keyword>
<evidence type="ECO:0000259" key="17">
    <source>
        <dbReference type="Pfam" id="PF15027"/>
    </source>
</evidence>
<keyword evidence="8 18" id="KW-0808">Transferase</keyword>
<evidence type="ECO:0000256" key="9">
    <source>
        <dbReference type="ARBA" id="ARBA00022692"/>
    </source>
</evidence>
<comment type="catalytic activity">
    <reaction evidence="15">
        <text>N(4)-{beta-D-GlcNAc-(1-&gt;2)-[beta-D-GlcNAc-(1-&gt;4)]-alpha-D-Man-(1-&gt;3)-[beta-D-GlcNAc-(1-&gt;2)-alpha-D-Man-(1-&gt;6)]-beta-D-Man-(1-&gt;4)-beta-D-GlcNAc-(1-&gt;4)-beta-D-GlcNAc}-L-asparaginyl-[protein] + UDP-N-acetyl-alpha-D-glucosamine = N(4)-{beta-D-GlcNAc-(1-&gt;2)-[beta-D-GlcNAc-(1-&gt;4)]-alpha-D-Man-(1-&gt;3)-[beta-D-GlcNAc-(1-&gt;2)-[beta-D-GlcNAc-(1-&gt;6)]-alpha-D-Man-(1-&gt;6)]-beta-D-Man-(1-&gt;4)-beta-D-GlcNAc-(1-&gt;4)-beta-D-GlcNAc}-L-asparaginyl-[protein] + UDP + H(+)</text>
        <dbReference type="Rhea" id="RHEA:16921"/>
        <dbReference type="Rhea" id="RHEA-COMP:14374"/>
        <dbReference type="Rhea" id="RHEA-COMP:14377"/>
        <dbReference type="ChEBI" id="CHEBI:15378"/>
        <dbReference type="ChEBI" id="CHEBI:57705"/>
        <dbReference type="ChEBI" id="CHEBI:58223"/>
        <dbReference type="ChEBI" id="CHEBI:139507"/>
        <dbReference type="ChEBI" id="CHEBI:139510"/>
        <dbReference type="EC" id="2.4.1.155"/>
    </reaction>
</comment>
<dbReference type="OrthoDB" id="2113294at2759"/>
<comment type="pathway">
    <text evidence="3">Protein modification; protein glycosylation.</text>
</comment>
<dbReference type="Pfam" id="PF15024">
    <property type="entry name" value="Glyco_transf_18"/>
    <property type="match status" value="1"/>
</dbReference>
<dbReference type="PANTHER" id="PTHR15075">
    <property type="entry name" value="ALPHA-MANNOSIDE BETA-1,6-N-ACETYLGLUCOSAMINYLTRANSFERASE"/>
    <property type="match status" value="1"/>
</dbReference>
<evidence type="ECO:0000256" key="1">
    <source>
        <dbReference type="ARBA" id="ARBA00004323"/>
    </source>
</evidence>
<keyword evidence="6" id="KW-0964">Secreted</keyword>
<keyword evidence="12" id="KW-0333">Golgi apparatus</keyword>
<comment type="similarity">
    <text evidence="4">Belongs to the glycosyltransferase 18 family.</text>
</comment>
<accession>A0A6J8E1I6</accession>
<evidence type="ECO:0000256" key="5">
    <source>
        <dbReference type="ARBA" id="ARBA00012671"/>
    </source>
</evidence>
<dbReference type="Pfam" id="PF15027">
    <property type="entry name" value="MGT5A_N"/>
    <property type="match status" value="1"/>
</dbReference>